<dbReference type="Pfam" id="PF00100">
    <property type="entry name" value="Zona_pellucida"/>
    <property type="match status" value="1"/>
</dbReference>
<dbReference type="InterPro" id="IPR042235">
    <property type="entry name" value="ZP-C_dom"/>
</dbReference>
<dbReference type="FunFam" id="2.60.40.4100:FF:000002">
    <property type="entry name" value="Zona pellucida sperm-binding protein 3"/>
    <property type="match status" value="1"/>
</dbReference>
<protein>
    <recommendedName>
        <fullName evidence="3">Zona pellucida sperm-binding protein 3</fullName>
    </recommendedName>
</protein>
<dbReference type="Gene3D" id="2.60.40.3210">
    <property type="entry name" value="Zona pellucida, ZP-N domain"/>
    <property type="match status" value="1"/>
</dbReference>
<keyword evidence="3" id="KW-1003">Cell membrane</keyword>
<dbReference type="GO" id="GO:0032190">
    <property type="term" value="F:acrosin binding"/>
    <property type="evidence" value="ECO:0007669"/>
    <property type="project" value="TreeGrafter"/>
</dbReference>
<dbReference type="AlphaFoldDB" id="A0A3Q2TXD6"/>
<accession>A0A3Q2TXD6</accession>
<dbReference type="GO" id="GO:0035804">
    <property type="term" value="F:structural constituent of egg coat"/>
    <property type="evidence" value="ECO:0007669"/>
    <property type="project" value="UniProtKB-UniRule"/>
</dbReference>
<keyword evidence="3" id="KW-0964">Secreted</keyword>
<dbReference type="Pfam" id="PF23344">
    <property type="entry name" value="ZP-N"/>
    <property type="match status" value="1"/>
</dbReference>
<dbReference type="InterPro" id="IPR048290">
    <property type="entry name" value="ZP_chr"/>
</dbReference>
<dbReference type="GO" id="GO:0005886">
    <property type="term" value="C:plasma membrane"/>
    <property type="evidence" value="ECO:0007669"/>
    <property type="project" value="UniProtKB-SubCell"/>
</dbReference>
<dbReference type="Ensembl" id="ENSFHET00000014914.1">
    <property type="protein sequence ID" value="ENSFHEP00000021655.1"/>
    <property type="gene ID" value="ENSFHEG00000001550.1"/>
</dbReference>
<dbReference type="Proteomes" id="UP000265000">
    <property type="component" value="Unplaced"/>
</dbReference>
<dbReference type="GO" id="GO:0035805">
    <property type="term" value="C:egg coat"/>
    <property type="evidence" value="ECO:0007669"/>
    <property type="project" value="UniProtKB-SubCell"/>
</dbReference>
<dbReference type="PROSITE" id="PS51034">
    <property type="entry name" value="ZP_2"/>
    <property type="match status" value="1"/>
</dbReference>
<feature type="signal peptide" evidence="3">
    <location>
        <begin position="1"/>
        <end position="19"/>
    </location>
</feature>
<reference evidence="5" key="2">
    <citation type="submission" date="2025-09" db="UniProtKB">
        <authorList>
            <consortium name="Ensembl"/>
        </authorList>
    </citation>
    <scope>IDENTIFICATION</scope>
</reference>
<evidence type="ECO:0000256" key="1">
    <source>
        <dbReference type="ARBA" id="ARBA00023157"/>
    </source>
</evidence>
<dbReference type="PRINTS" id="PR00023">
    <property type="entry name" value="ZPELLUCIDA"/>
</dbReference>
<dbReference type="InterPro" id="IPR055355">
    <property type="entry name" value="ZP-C"/>
</dbReference>
<dbReference type="GeneTree" id="ENSGT01030000234567"/>
<keyword evidence="6" id="KW-1185">Reference proteome</keyword>
<comment type="function">
    <text evidence="3">Component of the zona pellucida, an extracellular matrix surrounding oocytes which mediates sperm binding, induction of the acrosome reaction and prevents post-fertilization polyspermy. The zona pellucida is composed of 3 to 4 glycoproteins, ZP1, ZP2, ZP3, and ZP4. ZP3 is essential for sperm binding and zona matrix formation.</text>
</comment>
<organism evidence="5 6">
    <name type="scientific">Fundulus heteroclitus</name>
    <name type="common">Killifish</name>
    <name type="synonym">Mummichog</name>
    <dbReference type="NCBI Taxonomy" id="8078"/>
    <lineage>
        <taxon>Eukaryota</taxon>
        <taxon>Metazoa</taxon>
        <taxon>Chordata</taxon>
        <taxon>Craniata</taxon>
        <taxon>Vertebrata</taxon>
        <taxon>Euteleostomi</taxon>
        <taxon>Actinopterygii</taxon>
        <taxon>Neopterygii</taxon>
        <taxon>Teleostei</taxon>
        <taxon>Neoteleostei</taxon>
        <taxon>Acanthomorphata</taxon>
        <taxon>Ovalentaria</taxon>
        <taxon>Atherinomorphae</taxon>
        <taxon>Cyprinodontiformes</taxon>
        <taxon>Fundulidae</taxon>
        <taxon>Fundulus</taxon>
    </lineage>
</organism>
<feature type="chain" id="PRO_5041487568" description="Zona pellucida sperm-binding protein 3" evidence="3">
    <location>
        <begin position="20"/>
        <end position="383"/>
    </location>
</feature>
<comment type="PTM">
    <text evidence="3">Proteolytically cleaved before the transmembrane segment to yield the secreted ectodomain incorporated in the zona pellucida.</text>
</comment>
<evidence type="ECO:0000256" key="2">
    <source>
        <dbReference type="ARBA" id="ARBA00023180"/>
    </source>
</evidence>
<dbReference type="GO" id="GO:0007339">
    <property type="term" value="P:binding of sperm to zona pellucida"/>
    <property type="evidence" value="ECO:0007669"/>
    <property type="project" value="UniProtKB-UniRule"/>
</dbReference>
<evidence type="ECO:0000313" key="5">
    <source>
        <dbReference type="Ensembl" id="ENSFHEP00000021655.1"/>
    </source>
</evidence>
<dbReference type="SMART" id="SM00241">
    <property type="entry name" value="ZP"/>
    <property type="match status" value="1"/>
</dbReference>
<keyword evidence="2" id="KW-0325">Glycoprotein</keyword>
<dbReference type="PANTHER" id="PTHR11576">
    <property type="entry name" value="ZONA PELLUCIDA SPERM-BINDING PROTEIN 3"/>
    <property type="match status" value="1"/>
</dbReference>
<evidence type="ECO:0000313" key="6">
    <source>
        <dbReference type="Proteomes" id="UP000265000"/>
    </source>
</evidence>
<reference evidence="5" key="1">
    <citation type="submission" date="2025-08" db="UniProtKB">
        <authorList>
            <consortium name="Ensembl"/>
        </authorList>
    </citation>
    <scope>IDENTIFICATION</scope>
</reference>
<dbReference type="InterPro" id="IPR001507">
    <property type="entry name" value="ZP_dom"/>
</dbReference>
<comment type="similarity">
    <text evidence="3">Belongs to the ZP domain family. ZPC subfamily.</text>
</comment>
<dbReference type="InterPro" id="IPR055356">
    <property type="entry name" value="ZP-N"/>
</dbReference>
<feature type="domain" description="ZP" evidence="4">
    <location>
        <begin position="58"/>
        <end position="323"/>
    </location>
</feature>
<evidence type="ECO:0000256" key="3">
    <source>
        <dbReference type="RuleBase" id="RU367066"/>
    </source>
</evidence>
<comment type="subcellular location">
    <subcellularLocation>
        <location evidence="3">Zona pellucida</location>
    </subcellularLocation>
    <subcellularLocation>
        <location evidence="3">Cell membrane</location>
        <topology evidence="3">Single-pass type I membrane protein</topology>
    </subcellularLocation>
</comment>
<keyword evidence="3" id="KW-0165">Cleavage on pair of basic residues</keyword>
<dbReference type="GO" id="GO:2000344">
    <property type="term" value="P:positive regulation of acrosome reaction"/>
    <property type="evidence" value="ECO:0007669"/>
    <property type="project" value="UniProtKB-UniRule"/>
</dbReference>
<dbReference type="STRING" id="8078.ENSFHEP00000021655"/>
<dbReference type="GO" id="GO:0035803">
    <property type="term" value="P:egg coat formation"/>
    <property type="evidence" value="ECO:0007669"/>
    <property type="project" value="UniProtKB-UniRule"/>
</dbReference>
<comment type="domain">
    <text evidence="3">The ZP domain is involved in the polymerization of the ZP proteins to form the zona pellucida.</text>
</comment>
<name>A0A3Q2TXD6_FUNHE</name>
<keyword evidence="3" id="KW-0272">Extracellular matrix</keyword>
<proteinExistence type="inferred from homology"/>
<keyword evidence="3" id="KW-0472">Membrane</keyword>
<dbReference type="Gene3D" id="2.60.40.4100">
    <property type="entry name" value="Zona pellucida, ZP-C domain"/>
    <property type="match status" value="1"/>
</dbReference>
<dbReference type="PANTHER" id="PTHR11576:SF2">
    <property type="entry name" value="ZONA PELLUCIDA SPERM-BINDING PROTEIN 3"/>
    <property type="match status" value="1"/>
</dbReference>
<sequence>MPRFSVCFMLSLCLLRARSYTYQSEPLFLTYSELAALEAAPQSEAPAASEDHQALVVSCQEDSMEIVMRPHLLHPDPPVELVGLRLGPPGSGGDGCTARRSEDGAFIIRAPLAECGSRVTLTDSAVLYSNTLVLFFAGSSPGEAVQVDGAAVPLLCRYKRRYLVSSGALRPTWASLVSDLSAHLSFDFYLRLMTDDWSSERHLPVYFMNEKVNIQASIGHHHHHPPLRLYAGSCVATLTPDVDSHPRYPFIDRQGCFTDSQLRGSSSSFLPRVRDDLLHIQLEPFLFHQDRRHSIYITCYLEVVPVSKKHPEKKACFFTAGRWRSADGDDRVCESCDGAGEAAGSRSADFIHERVQRSNLEHRLNELHRKTTLGPITFLPEQE</sequence>
<evidence type="ECO:0000259" key="4">
    <source>
        <dbReference type="PROSITE" id="PS51034"/>
    </source>
</evidence>
<keyword evidence="3" id="KW-0732">Signal</keyword>
<keyword evidence="1 3" id="KW-1015">Disulfide bond</keyword>